<dbReference type="InterPro" id="IPR006095">
    <property type="entry name" value="Glu/Leu/Phe/Val/Trp_DH"/>
</dbReference>
<dbReference type="EMBL" id="JBBHLI010000001">
    <property type="protein sequence ID" value="MEK9499555.1"/>
    <property type="molecule type" value="Genomic_DNA"/>
</dbReference>
<evidence type="ECO:0000313" key="7">
    <source>
        <dbReference type="Proteomes" id="UP001484239"/>
    </source>
</evidence>
<name>A0ABU9E6F2_9BACT</name>
<dbReference type="InterPro" id="IPR006096">
    <property type="entry name" value="Glu/Leu/Phe/Val/Trp_DH_C"/>
</dbReference>
<dbReference type="SUPFAM" id="SSF51735">
    <property type="entry name" value="NAD(P)-binding Rossmann-fold domains"/>
    <property type="match status" value="1"/>
</dbReference>
<comment type="similarity">
    <text evidence="1 4">Belongs to the Glu/Leu/Phe/Val dehydrogenases family.</text>
</comment>
<accession>A0ABU9E6F2</accession>
<sequence>MTRLAAADHEQVTLHRDPCAGYTGIIALHSTVRGPAVGGTRLWSYPDVEAAAADALRLSRGMSYKNALAGLPFGGGKAVILGPAPTEPAARRALMRAHGRAIESVGGRFVTGEDVGTTVADMEMIADETAHVAGREGGVGDPSPFTARGVLVAMEAAASLRWGRADLAGRRVAIQGLGQVGMRLAEMLRARGAELIVADVRAARVAEAVADLGATPAPVDEILAADCDIVAPCALGAVLNEASVSQLRAGVVCGAANNQLAAPDADDLLHTRGVLYVPDYVANAGGVISGSVDIAGWSRARMEAALDAIDETVRAVFDRAAEDEIPSGRAADLLAEQRLAARPDQRTG</sequence>
<dbReference type="InterPro" id="IPR046346">
    <property type="entry name" value="Aminoacid_DH-like_N_sf"/>
</dbReference>
<evidence type="ECO:0000256" key="3">
    <source>
        <dbReference type="ARBA" id="ARBA00023027"/>
    </source>
</evidence>
<dbReference type="PANTHER" id="PTHR42722">
    <property type="entry name" value="LEUCINE DEHYDROGENASE"/>
    <property type="match status" value="1"/>
</dbReference>
<keyword evidence="7" id="KW-1185">Reference proteome</keyword>
<dbReference type="SUPFAM" id="SSF53223">
    <property type="entry name" value="Aminoacid dehydrogenase-like, N-terminal domain"/>
    <property type="match status" value="1"/>
</dbReference>
<dbReference type="InterPro" id="IPR036291">
    <property type="entry name" value="NAD(P)-bd_dom_sf"/>
</dbReference>
<reference evidence="6 7" key="1">
    <citation type="submission" date="2024-02" db="EMBL/GenBank/DDBJ databases">
        <title>A novel Gemmatimonadota bacterium.</title>
        <authorList>
            <person name="Du Z.-J."/>
            <person name="Ye Y.-Q."/>
        </authorList>
    </citation>
    <scope>NUCLEOTIDE SEQUENCE [LARGE SCALE GENOMIC DNA]</scope>
    <source>
        <strain evidence="6 7">DH-20</strain>
    </source>
</reference>
<evidence type="ECO:0000256" key="1">
    <source>
        <dbReference type="ARBA" id="ARBA00006382"/>
    </source>
</evidence>
<evidence type="ECO:0000256" key="2">
    <source>
        <dbReference type="ARBA" id="ARBA00023002"/>
    </source>
</evidence>
<dbReference type="PIRSF" id="PIRSF000188">
    <property type="entry name" value="Phe_leu_dh"/>
    <property type="match status" value="1"/>
</dbReference>
<keyword evidence="3" id="KW-0520">NAD</keyword>
<dbReference type="InterPro" id="IPR006097">
    <property type="entry name" value="Glu/Leu/Phe/Val/Trp_DH_dimer"/>
</dbReference>
<organism evidence="6 7">
    <name type="scientific">Gaopeijia maritima</name>
    <dbReference type="NCBI Taxonomy" id="3119007"/>
    <lineage>
        <taxon>Bacteria</taxon>
        <taxon>Pseudomonadati</taxon>
        <taxon>Gemmatimonadota</taxon>
        <taxon>Longimicrobiia</taxon>
        <taxon>Gaopeijiales</taxon>
        <taxon>Gaopeijiaceae</taxon>
        <taxon>Gaopeijia</taxon>
    </lineage>
</organism>
<dbReference type="Pfam" id="PF00208">
    <property type="entry name" value="ELFV_dehydrog"/>
    <property type="match status" value="2"/>
</dbReference>
<gene>
    <name evidence="6" type="ORF">WI372_00995</name>
</gene>
<feature type="domain" description="Glutamate/phenylalanine/leucine/valine/L-tryptophan dehydrogenase C-terminal" evidence="5">
    <location>
        <begin position="140"/>
        <end position="348"/>
    </location>
</feature>
<dbReference type="InterPro" id="IPR016211">
    <property type="entry name" value="Glu/Phe/Leu/Val/Trp_DH_bac/arc"/>
</dbReference>
<dbReference type="Pfam" id="PF02812">
    <property type="entry name" value="ELFV_dehydrog_N"/>
    <property type="match status" value="1"/>
</dbReference>
<evidence type="ECO:0000256" key="4">
    <source>
        <dbReference type="RuleBase" id="RU004417"/>
    </source>
</evidence>
<evidence type="ECO:0000313" key="6">
    <source>
        <dbReference type="EMBL" id="MEK9499555.1"/>
    </source>
</evidence>
<keyword evidence="2 4" id="KW-0560">Oxidoreductase</keyword>
<dbReference type="PANTHER" id="PTHR42722:SF1">
    <property type="entry name" value="VALINE DEHYDROGENASE"/>
    <property type="match status" value="1"/>
</dbReference>
<dbReference type="Gene3D" id="3.40.50.720">
    <property type="entry name" value="NAD(P)-binding Rossmann-like Domain"/>
    <property type="match status" value="1"/>
</dbReference>
<dbReference type="Proteomes" id="UP001484239">
    <property type="component" value="Unassembled WGS sequence"/>
</dbReference>
<proteinExistence type="inferred from homology"/>
<dbReference type="RefSeq" id="WP_405276358.1">
    <property type="nucleotide sequence ID" value="NZ_JBBHLI010000001.1"/>
</dbReference>
<evidence type="ECO:0000259" key="5">
    <source>
        <dbReference type="SMART" id="SM00839"/>
    </source>
</evidence>
<dbReference type="PRINTS" id="PR00082">
    <property type="entry name" value="GLFDHDRGNASE"/>
</dbReference>
<dbReference type="Gene3D" id="3.40.50.10860">
    <property type="entry name" value="Leucine Dehydrogenase, chain A, domain 1"/>
    <property type="match status" value="1"/>
</dbReference>
<comment type="caution">
    <text evidence="6">The sequence shown here is derived from an EMBL/GenBank/DDBJ whole genome shotgun (WGS) entry which is preliminary data.</text>
</comment>
<dbReference type="SMART" id="SM00839">
    <property type="entry name" value="ELFV_dehydrog"/>
    <property type="match status" value="1"/>
</dbReference>
<dbReference type="CDD" id="cd01075">
    <property type="entry name" value="NAD_bind_Leu_Phe_Val_DH"/>
    <property type="match status" value="1"/>
</dbReference>
<protein>
    <submittedName>
        <fullName evidence="6">Glu/Leu/Phe/Val dehydrogenase dimerization domain-containing protein</fullName>
    </submittedName>
</protein>